<evidence type="ECO:0000256" key="4">
    <source>
        <dbReference type="ARBA" id="ARBA00023015"/>
    </source>
</evidence>
<feature type="zinc finger region" evidence="7">
    <location>
        <begin position="3"/>
        <end position="34"/>
    </location>
</feature>
<dbReference type="Proteomes" id="UP000034175">
    <property type="component" value="Unassembled WGS sequence"/>
</dbReference>
<dbReference type="InterPro" id="IPR055173">
    <property type="entry name" value="NrdR-like_N"/>
</dbReference>
<accession>A0A0G1NY17</accession>
<dbReference type="GO" id="GO:0008270">
    <property type="term" value="F:zinc ion binding"/>
    <property type="evidence" value="ECO:0007669"/>
    <property type="project" value="UniProtKB-UniRule"/>
</dbReference>
<name>A0A0G1NY17_9BACT</name>
<dbReference type="GO" id="GO:0003677">
    <property type="term" value="F:DNA binding"/>
    <property type="evidence" value="ECO:0007669"/>
    <property type="project" value="UniProtKB-KW"/>
</dbReference>
<dbReference type="InterPro" id="IPR005144">
    <property type="entry name" value="ATP-cone_dom"/>
</dbReference>
<keyword evidence="6 7" id="KW-0804">Transcription</keyword>
<feature type="domain" description="ATP-cone" evidence="8">
    <location>
        <begin position="49"/>
        <end position="139"/>
    </location>
</feature>
<sequence length="147" mass="17481">MFCPFCGHTDTKVIDSRLTEDGGAIRRRRECEKCGERFSTYEEMVLLNIMVVKRDDRKEAYEREKVEQGIKRALEKRPISHEGFRNLINRIERDIQVLRKEEIKSSEIGEIVMKELKTLDEVAYIRFASVYKSFKDVKSFERELKKL</sequence>
<proteinExistence type="inferred from homology"/>
<evidence type="ECO:0000313" key="9">
    <source>
        <dbReference type="EMBL" id="KKU25381.1"/>
    </source>
</evidence>
<dbReference type="InterPro" id="IPR003796">
    <property type="entry name" value="RNR_NrdR-like"/>
</dbReference>
<keyword evidence="7" id="KW-0862">Zinc</keyword>
<dbReference type="PATRIC" id="fig|1619042.3.peg.634"/>
<dbReference type="EMBL" id="LCMA01000031">
    <property type="protein sequence ID" value="KKU25381.1"/>
    <property type="molecule type" value="Genomic_DNA"/>
</dbReference>
<dbReference type="NCBIfam" id="TIGR00244">
    <property type="entry name" value="transcriptional regulator NrdR"/>
    <property type="match status" value="1"/>
</dbReference>
<dbReference type="Pfam" id="PF03477">
    <property type="entry name" value="ATP-cone"/>
    <property type="match status" value="1"/>
</dbReference>
<comment type="function">
    <text evidence="7">Negatively regulates transcription of bacterial ribonucleotide reductase nrd genes and operons by binding to NrdR-boxes.</text>
</comment>
<evidence type="ECO:0000256" key="7">
    <source>
        <dbReference type="HAMAP-Rule" id="MF_00440"/>
    </source>
</evidence>
<dbReference type="Pfam" id="PF22811">
    <property type="entry name" value="Zn_ribbon_NrdR"/>
    <property type="match status" value="1"/>
</dbReference>
<keyword evidence="5 7" id="KW-0238">DNA-binding</keyword>
<keyword evidence="7" id="KW-0479">Metal-binding</keyword>
<dbReference type="GO" id="GO:0005524">
    <property type="term" value="F:ATP binding"/>
    <property type="evidence" value="ECO:0007669"/>
    <property type="project" value="UniProtKB-UniRule"/>
</dbReference>
<protein>
    <recommendedName>
        <fullName evidence="7">Transcriptional repressor NrdR</fullName>
    </recommendedName>
</protein>
<evidence type="ECO:0000256" key="5">
    <source>
        <dbReference type="ARBA" id="ARBA00023125"/>
    </source>
</evidence>
<evidence type="ECO:0000313" key="10">
    <source>
        <dbReference type="Proteomes" id="UP000034175"/>
    </source>
</evidence>
<dbReference type="HAMAP" id="MF_00440">
    <property type="entry name" value="NrdR"/>
    <property type="match status" value="1"/>
</dbReference>
<evidence type="ECO:0000259" key="8">
    <source>
        <dbReference type="PROSITE" id="PS51161"/>
    </source>
</evidence>
<reference evidence="9 10" key="1">
    <citation type="journal article" date="2015" name="Nature">
        <title>rRNA introns, odd ribosomes, and small enigmatic genomes across a large radiation of phyla.</title>
        <authorList>
            <person name="Brown C.T."/>
            <person name="Hug L.A."/>
            <person name="Thomas B.C."/>
            <person name="Sharon I."/>
            <person name="Castelle C.J."/>
            <person name="Singh A."/>
            <person name="Wilkins M.J."/>
            <person name="Williams K.H."/>
            <person name="Banfield J.F."/>
        </authorList>
    </citation>
    <scope>NUCLEOTIDE SEQUENCE [LARGE SCALE GENOMIC DNA]</scope>
</reference>
<dbReference type="AlphaFoldDB" id="A0A0G1NY17"/>
<comment type="caution">
    <text evidence="9">The sequence shown here is derived from an EMBL/GenBank/DDBJ whole genome shotgun (WGS) entry which is preliminary data.</text>
</comment>
<dbReference type="GO" id="GO:0045892">
    <property type="term" value="P:negative regulation of DNA-templated transcription"/>
    <property type="evidence" value="ECO:0007669"/>
    <property type="project" value="UniProtKB-UniRule"/>
</dbReference>
<comment type="cofactor">
    <cofactor evidence="7">
        <name>Zn(2+)</name>
        <dbReference type="ChEBI" id="CHEBI:29105"/>
    </cofactor>
    <text evidence="7">Binds 1 zinc ion.</text>
</comment>
<evidence type="ECO:0000256" key="6">
    <source>
        <dbReference type="ARBA" id="ARBA00023163"/>
    </source>
</evidence>
<keyword evidence="2 7" id="KW-0547">Nucleotide-binding</keyword>
<keyword evidence="1 7" id="KW-0678">Repressor</keyword>
<evidence type="ECO:0000256" key="3">
    <source>
        <dbReference type="ARBA" id="ARBA00022840"/>
    </source>
</evidence>
<comment type="similarity">
    <text evidence="7">Belongs to the NrdR family.</text>
</comment>
<dbReference type="PROSITE" id="PS51161">
    <property type="entry name" value="ATP_CONE"/>
    <property type="match status" value="1"/>
</dbReference>
<evidence type="ECO:0000256" key="1">
    <source>
        <dbReference type="ARBA" id="ARBA00022491"/>
    </source>
</evidence>
<evidence type="ECO:0000256" key="2">
    <source>
        <dbReference type="ARBA" id="ARBA00022741"/>
    </source>
</evidence>
<organism evidence="9 10">
    <name type="scientific">Candidatus Magasanikbacteria bacterium GW2011_GWA2_46_17</name>
    <dbReference type="NCBI Taxonomy" id="1619042"/>
    <lineage>
        <taxon>Bacteria</taxon>
        <taxon>Candidatus Magasanikiibacteriota</taxon>
    </lineage>
</organism>
<dbReference type="PANTHER" id="PTHR30455:SF2">
    <property type="entry name" value="TRANSCRIPTIONAL REPRESSOR NRDR"/>
    <property type="match status" value="1"/>
</dbReference>
<dbReference type="PANTHER" id="PTHR30455">
    <property type="entry name" value="TRANSCRIPTIONAL REPRESSOR NRDR"/>
    <property type="match status" value="1"/>
</dbReference>
<keyword evidence="7" id="KW-0863">Zinc-finger</keyword>
<keyword evidence="4 7" id="KW-0805">Transcription regulation</keyword>
<gene>
    <name evidence="7" type="primary">nrdR</name>
    <name evidence="9" type="ORF">UX39_C0031G0001</name>
</gene>
<keyword evidence="3 7" id="KW-0067">ATP-binding</keyword>